<dbReference type="HOGENOM" id="CLU_046025_5_4_1"/>
<gene>
    <name evidence="3" type="ORF">CERSUDRAFT_88950</name>
</gene>
<feature type="transmembrane region" description="Helical" evidence="1">
    <location>
        <begin position="135"/>
        <end position="155"/>
    </location>
</feature>
<dbReference type="STRING" id="914234.M2R030"/>
<accession>M2R030</accession>
<dbReference type="PANTHER" id="PTHR40465">
    <property type="entry name" value="CHROMOSOME 1, WHOLE GENOME SHOTGUN SEQUENCE"/>
    <property type="match status" value="1"/>
</dbReference>
<proteinExistence type="predicted"/>
<feature type="transmembrane region" description="Helical" evidence="1">
    <location>
        <begin position="209"/>
        <end position="235"/>
    </location>
</feature>
<dbReference type="Proteomes" id="UP000016930">
    <property type="component" value="Unassembled WGS sequence"/>
</dbReference>
<dbReference type="OrthoDB" id="2745105at2759"/>
<dbReference type="Pfam" id="PF20152">
    <property type="entry name" value="DUF6534"/>
    <property type="match status" value="1"/>
</dbReference>
<feature type="transmembrane region" description="Helical" evidence="1">
    <location>
        <begin position="175"/>
        <end position="197"/>
    </location>
</feature>
<sequence>MSLHFDGTLGAAFLGHFVTAVLFGITSLQTWIYFRQHHKDPLFLRSLVFFLWILDALHVGLITGGMYSYLITHFGDVIAIAKPSWSILTMIIVTVSTLRISARFDVNSRPQNISNIIVRGVFSYRLWKLSGRSKLVPIAIGILSLYTAGDAFYFAVRGLSVPSYFLFHQFSWSLYAGFGCEVVTDSIITVSQCLILWRFRTGIESTDSVIYVLVTYSINTCLLTSICAMLCLITFVLLPDMFVYFAFYFILGKLYVNSLLANMNARGSLLQNLNRPVHSLSSKAMLTGASSTSKGHIDFRPISDQFTTVIDPTSPTTATNGTSEYAV</sequence>
<organism evidence="3 4">
    <name type="scientific">Ceriporiopsis subvermispora (strain B)</name>
    <name type="common">White-rot fungus</name>
    <name type="synonym">Gelatoporia subvermispora</name>
    <dbReference type="NCBI Taxonomy" id="914234"/>
    <lineage>
        <taxon>Eukaryota</taxon>
        <taxon>Fungi</taxon>
        <taxon>Dikarya</taxon>
        <taxon>Basidiomycota</taxon>
        <taxon>Agaricomycotina</taxon>
        <taxon>Agaricomycetes</taxon>
        <taxon>Polyporales</taxon>
        <taxon>Gelatoporiaceae</taxon>
        <taxon>Gelatoporia</taxon>
    </lineage>
</organism>
<feature type="transmembrane region" description="Helical" evidence="1">
    <location>
        <begin position="241"/>
        <end position="260"/>
    </location>
</feature>
<keyword evidence="1" id="KW-1133">Transmembrane helix</keyword>
<feature type="domain" description="DUF6534" evidence="2">
    <location>
        <begin position="182"/>
        <end position="267"/>
    </location>
</feature>
<dbReference type="EMBL" id="KB445817">
    <property type="protein sequence ID" value="EMD31607.1"/>
    <property type="molecule type" value="Genomic_DNA"/>
</dbReference>
<dbReference type="PANTHER" id="PTHR40465:SF1">
    <property type="entry name" value="DUF6534 DOMAIN-CONTAINING PROTEIN"/>
    <property type="match status" value="1"/>
</dbReference>
<dbReference type="InterPro" id="IPR045339">
    <property type="entry name" value="DUF6534"/>
</dbReference>
<evidence type="ECO:0000256" key="1">
    <source>
        <dbReference type="SAM" id="Phobius"/>
    </source>
</evidence>
<feature type="transmembrane region" description="Helical" evidence="1">
    <location>
        <begin position="83"/>
        <end position="102"/>
    </location>
</feature>
<protein>
    <recommendedName>
        <fullName evidence="2">DUF6534 domain-containing protein</fullName>
    </recommendedName>
</protein>
<keyword evidence="1" id="KW-0812">Transmembrane</keyword>
<keyword evidence="4" id="KW-1185">Reference proteome</keyword>
<evidence type="ECO:0000259" key="2">
    <source>
        <dbReference type="Pfam" id="PF20152"/>
    </source>
</evidence>
<keyword evidence="1" id="KW-0472">Membrane</keyword>
<feature type="transmembrane region" description="Helical" evidence="1">
    <location>
        <begin position="12"/>
        <end position="34"/>
    </location>
</feature>
<dbReference type="AlphaFoldDB" id="M2R030"/>
<evidence type="ECO:0000313" key="4">
    <source>
        <dbReference type="Proteomes" id="UP000016930"/>
    </source>
</evidence>
<name>M2R030_CERS8</name>
<reference evidence="3 4" key="1">
    <citation type="journal article" date="2012" name="Proc. Natl. Acad. Sci. U.S.A.">
        <title>Comparative genomics of Ceriporiopsis subvermispora and Phanerochaete chrysosporium provide insight into selective ligninolysis.</title>
        <authorList>
            <person name="Fernandez-Fueyo E."/>
            <person name="Ruiz-Duenas F.J."/>
            <person name="Ferreira P."/>
            <person name="Floudas D."/>
            <person name="Hibbett D.S."/>
            <person name="Canessa P."/>
            <person name="Larrondo L.F."/>
            <person name="James T.Y."/>
            <person name="Seelenfreund D."/>
            <person name="Lobos S."/>
            <person name="Polanco R."/>
            <person name="Tello M."/>
            <person name="Honda Y."/>
            <person name="Watanabe T."/>
            <person name="Watanabe T."/>
            <person name="Ryu J.S."/>
            <person name="Kubicek C.P."/>
            <person name="Schmoll M."/>
            <person name="Gaskell J."/>
            <person name="Hammel K.E."/>
            <person name="St John F.J."/>
            <person name="Vanden Wymelenberg A."/>
            <person name="Sabat G."/>
            <person name="Splinter BonDurant S."/>
            <person name="Syed K."/>
            <person name="Yadav J.S."/>
            <person name="Doddapaneni H."/>
            <person name="Subramanian V."/>
            <person name="Lavin J.L."/>
            <person name="Oguiza J.A."/>
            <person name="Perez G."/>
            <person name="Pisabarro A.G."/>
            <person name="Ramirez L."/>
            <person name="Santoyo F."/>
            <person name="Master E."/>
            <person name="Coutinho P.M."/>
            <person name="Henrissat B."/>
            <person name="Lombard V."/>
            <person name="Magnuson J.K."/>
            <person name="Kuees U."/>
            <person name="Hori C."/>
            <person name="Igarashi K."/>
            <person name="Samejima M."/>
            <person name="Held B.W."/>
            <person name="Barry K.W."/>
            <person name="LaButti K.M."/>
            <person name="Lapidus A."/>
            <person name="Lindquist E.A."/>
            <person name="Lucas S.M."/>
            <person name="Riley R."/>
            <person name="Salamov A.A."/>
            <person name="Hoffmeister D."/>
            <person name="Schwenk D."/>
            <person name="Hadar Y."/>
            <person name="Yarden O."/>
            <person name="de Vries R.P."/>
            <person name="Wiebenga A."/>
            <person name="Stenlid J."/>
            <person name="Eastwood D."/>
            <person name="Grigoriev I.V."/>
            <person name="Berka R.M."/>
            <person name="Blanchette R.A."/>
            <person name="Kersten P."/>
            <person name="Martinez A.T."/>
            <person name="Vicuna R."/>
            <person name="Cullen D."/>
        </authorList>
    </citation>
    <scope>NUCLEOTIDE SEQUENCE [LARGE SCALE GENOMIC DNA]</scope>
    <source>
        <strain evidence="3 4">B</strain>
    </source>
</reference>
<feature type="transmembrane region" description="Helical" evidence="1">
    <location>
        <begin position="46"/>
        <end position="71"/>
    </location>
</feature>
<evidence type="ECO:0000313" key="3">
    <source>
        <dbReference type="EMBL" id="EMD31607.1"/>
    </source>
</evidence>